<protein>
    <recommendedName>
        <fullName evidence="4">Integral membrane protein</fullName>
    </recommendedName>
</protein>
<reference evidence="2 3" key="1">
    <citation type="journal article" date="2010" name="Stand. Genomic Sci.">
        <title>Complete genome sequence of Ilyobacter polytropus type strain (CuHbu1).</title>
        <authorList>
            <person name="Sikorski J."/>
            <person name="Chertkov O."/>
            <person name="Lapidus A."/>
            <person name="Nolan M."/>
            <person name="Lucas S."/>
            <person name="Del Rio T.G."/>
            <person name="Tice H."/>
            <person name="Cheng J.F."/>
            <person name="Tapia R."/>
            <person name="Han C."/>
            <person name="Goodwin L."/>
            <person name="Pitluck S."/>
            <person name="Liolios K."/>
            <person name="Ivanova N."/>
            <person name="Mavromatis K."/>
            <person name="Mikhailova N."/>
            <person name="Pati A."/>
            <person name="Chen A."/>
            <person name="Palaniappan K."/>
            <person name="Land M."/>
            <person name="Hauser L."/>
            <person name="Chang Y.J."/>
            <person name="Jeffries C.D."/>
            <person name="Brambilla E."/>
            <person name="Yasawong M."/>
            <person name="Rohde M."/>
            <person name="Pukall R."/>
            <person name="Spring S."/>
            <person name="Goker M."/>
            <person name="Woyke T."/>
            <person name="Bristow J."/>
            <person name="Eisen J.A."/>
            <person name="Markowitz V."/>
            <person name="Hugenholtz P."/>
            <person name="Kyrpides N.C."/>
            <person name="Klenk H.P."/>
        </authorList>
    </citation>
    <scope>NUCLEOTIDE SEQUENCE [LARGE SCALE GENOMIC DNA]</scope>
    <source>
        <strain evidence="3">ATCC 51220 / DSM 2926 / LMG 16218 / CuHBu1</strain>
    </source>
</reference>
<dbReference type="eggNOG" id="ENOG50342QI">
    <property type="taxonomic scope" value="Bacteria"/>
</dbReference>
<keyword evidence="1" id="KW-0812">Transmembrane</keyword>
<keyword evidence="1" id="KW-1133">Transmembrane helix</keyword>
<evidence type="ECO:0000313" key="3">
    <source>
        <dbReference type="Proteomes" id="UP000006875"/>
    </source>
</evidence>
<keyword evidence="1" id="KW-0472">Membrane</keyword>
<dbReference type="Proteomes" id="UP000006875">
    <property type="component" value="Chromosome"/>
</dbReference>
<sequence>MTGYFTEKIKESLDYRKNIVVPNFVYITIFLTIFTLLYIFASIVIIPENGPQNFNFINERGTITVMSAIFLISAGAFSLSSAIVTLKYKDRCKWFWLILFFAFMFLGFDELLQFHERAGRIIHNIIEPPSIFRSWNDIIVIMYGPIALMGIFFLFPLGVRYPMVMEFFLMAFIFYFIHTFIDSTFQPRTVSSTIFEESFKLLSGEFLALGSFMGLLGLLWSFPINNPADS</sequence>
<accession>E3H8H3</accession>
<dbReference type="KEGG" id="ipo:Ilyop_0958"/>
<evidence type="ECO:0000256" key="1">
    <source>
        <dbReference type="SAM" id="Phobius"/>
    </source>
</evidence>
<feature type="transmembrane region" description="Helical" evidence="1">
    <location>
        <begin position="67"/>
        <end position="88"/>
    </location>
</feature>
<evidence type="ECO:0008006" key="4">
    <source>
        <dbReference type="Google" id="ProtNLM"/>
    </source>
</evidence>
<dbReference type="OrthoDB" id="1550869at2"/>
<feature type="transmembrane region" description="Helical" evidence="1">
    <location>
        <begin position="201"/>
        <end position="222"/>
    </location>
</feature>
<proteinExistence type="predicted"/>
<dbReference type="AlphaFoldDB" id="E3H8H3"/>
<feature type="transmembrane region" description="Helical" evidence="1">
    <location>
        <begin position="94"/>
        <end position="114"/>
    </location>
</feature>
<dbReference type="HOGENOM" id="CLU_1270378_0_0_0"/>
<keyword evidence="3" id="KW-1185">Reference proteome</keyword>
<evidence type="ECO:0000313" key="2">
    <source>
        <dbReference type="EMBL" id="ADO82740.1"/>
    </source>
</evidence>
<name>E3H8H3_ILYPC</name>
<gene>
    <name evidence="2" type="ordered locus">Ilyop_0958</name>
</gene>
<dbReference type="RefSeq" id="WP_013387408.1">
    <property type="nucleotide sequence ID" value="NC_014632.1"/>
</dbReference>
<feature type="transmembrane region" description="Helical" evidence="1">
    <location>
        <begin position="135"/>
        <end position="155"/>
    </location>
</feature>
<feature type="transmembrane region" description="Helical" evidence="1">
    <location>
        <begin position="161"/>
        <end position="181"/>
    </location>
</feature>
<dbReference type="EMBL" id="CP002281">
    <property type="protein sequence ID" value="ADO82740.1"/>
    <property type="molecule type" value="Genomic_DNA"/>
</dbReference>
<feature type="transmembrane region" description="Helical" evidence="1">
    <location>
        <begin position="24"/>
        <end position="46"/>
    </location>
</feature>
<organism evidence="2 3">
    <name type="scientific">Ilyobacter polytropus (strain ATCC 51220 / DSM 2926 / LMG 16218 / CuHBu1)</name>
    <dbReference type="NCBI Taxonomy" id="572544"/>
    <lineage>
        <taxon>Bacteria</taxon>
        <taxon>Fusobacteriati</taxon>
        <taxon>Fusobacteriota</taxon>
        <taxon>Fusobacteriia</taxon>
        <taxon>Fusobacteriales</taxon>
        <taxon>Fusobacteriaceae</taxon>
        <taxon>Ilyobacter</taxon>
    </lineage>
</organism>